<dbReference type="KEGG" id="elq:Ga0102493_11624"/>
<evidence type="ECO:0000313" key="3">
    <source>
        <dbReference type="Proteomes" id="UP000027866"/>
    </source>
</evidence>
<proteinExistence type="predicted"/>
<dbReference type="SMART" id="SM00829">
    <property type="entry name" value="PKS_ER"/>
    <property type="match status" value="1"/>
</dbReference>
<organism evidence="2 3">
    <name type="scientific">Erythrobacter litoralis</name>
    <dbReference type="NCBI Taxonomy" id="39960"/>
    <lineage>
        <taxon>Bacteria</taxon>
        <taxon>Pseudomonadati</taxon>
        <taxon>Pseudomonadota</taxon>
        <taxon>Alphaproteobacteria</taxon>
        <taxon>Sphingomonadales</taxon>
        <taxon>Erythrobacteraceae</taxon>
        <taxon>Erythrobacter/Porphyrobacter group</taxon>
        <taxon>Erythrobacter</taxon>
    </lineage>
</organism>
<dbReference type="InterPro" id="IPR020843">
    <property type="entry name" value="ER"/>
</dbReference>
<dbReference type="InterPro" id="IPR052711">
    <property type="entry name" value="Zinc_ADH-like"/>
</dbReference>
<dbReference type="EMBL" id="JMIX01000004">
    <property type="protein sequence ID" value="KEO96732.1"/>
    <property type="molecule type" value="Genomic_DNA"/>
</dbReference>
<gene>
    <name evidence="2" type="ORF">EH32_08595</name>
</gene>
<evidence type="ECO:0000313" key="2">
    <source>
        <dbReference type="EMBL" id="KEO96732.1"/>
    </source>
</evidence>
<evidence type="ECO:0000259" key="1">
    <source>
        <dbReference type="SMART" id="SM00829"/>
    </source>
</evidence>
<dbReference type="InterPro" id="IPR013149">
    <property type="entry name" value="ADH-like_C"/>
</dbReference>
<dbReference type="Proteomes" id="UP000027866">
    <property type="component" value="Unassembled WGS sequence"/>
</dbReference>
<dbReference type="PANTHER" id="PTHR45033">
    <property type="match status" value="1"/>
</dbReference>
<dbReference type="SUPFAM" id="SSF50129">
    <property type="entry name" value="GroES-like"/>
    <property type="match status" value="1"/>
</dbReference>
<dbReference type="CDD" id="cd08276">
    <property type="entry name" value="MDR7"/>
    <property type="match status" value="1"/>
</dbReference>
<dbReference type="OrthoDB" id="9790818at2"/>
<dbReference type="RefSeq" id="WP_034902070.1">
    <property type="nucleotide sequence ID" value="NZ_CP017057.1"/>
</dbReference>
<dbReference type="SUPFAM" id="SSF51735">
    <property type="entry name" value="NAD(P)-binding Rossmann-fold domains"/>
    <property type="match status" value="1"/>
</dbReference>
<dbReference type="InterPro" id="IPR013154">
    <property type="entry name" value="ADH-like_N"/>
</dbReference>
<reference evidence="2 3" key="1">
    <citation type="submission" date="2014-04" db="EMBL/GenBank/DDBJ databases">
        <title>A comprehensive comparison of genomes of Erythrobacter spp. Strains.</title>
        <authorList>
            <person name="Zheng Q."/>
        </authorList>
    </citation>
    <scope>NUCLEOTIDE SEQUENCE [LARGE SCALE GENOMIC DNA]</scope>
    <source>
        <strain evidence="2 3">DSM 8509</strain>
    </source>
</reference>
<dbReference type="PANTHER" id="PTHR45033:SF2">
    <property type="entry name" value="ZINC-TYPE ALCOHOL DEHYDROGENASE-LIKE PROTEIN C1773.06C"/>
    <property type="match status" value="1"/>
</dbReference>
<dbReference type="Pfam" id="PF00107">
    <property type="entry name" value="ADH_zinc_N"/>
    <property type="match status" value="1"/>
</dbReference>
<dbReference type="Gene3D" id="3.40.50.720">
    <property type="entry name" value="NAD(P)-binding Rossmann-like Domain"/>
    <property type="match status" value="1"/>
</dbReference>
<accession>A0A074NGH9</accession>
<sequence length="344" mass="35691">MKAWEIGPRGGVGSLRMVDRADPVAGPGELLVRVTAAGLNYRDLMILRGHYGSDLPETRIPLTDGVGVVEALGEGVEGFAPGDRVVAANFVDWDPETGFGFHIFGRDIGVTMDGWLAEKIVLPAKAMVKLPDAVSDTTAATLAVVAGTVWHAMIAFGNAGSADLTGKLVLAQGTGGVAVFALQLAKALGAEFAITSSSDDKLARAREMGADYTVNYRERPDWGAALTEATGGRGADIVVDTLGFGAFEQTLAATAPEGRIGTLGALSGSPQDKADFAQGPILGKNITIKGITSGHRGMFEAALAAMAEHGVETLVDADFAFEDAPAAYRHLEAGAHMGKVMVRV</sequence>
<dbReference type="InterPro" id="IPR011032">
    <property type="entry name" value="GroES-like_sf"/>
</dbReference>
<name>A0A074NGH9_9SPHN</name>
<keyword evidence="3" id="KW-1185">Reference proteome</keyword>
<protein>
    <recommendedName>
        <fullName evidence="1">Enoyl reductase (ER) domain-containing protein</fullName>
    </recommendedName>
</protein>
<comment type="caution">
    <text evidence="2">The sequence shown here is derived from an EMBL/GenBank/DDBJ whole genome shotgun (WGS) entry which is preliminary data.</text>
</comment>
<dbReference type="AlphaFoldDB" id="A0A074NGH9"/>
<feature type="domain" description="Enoyl reductase (ER)" evidence="1">
    <location>
        <begin position="10"/>
        <end position="342"/>
    </location>
</feature>
<dbReference type="Pfam" id="PF08240">
    <property type="entry name" value="ADH_N"/>
    <property type="match status" value="1"/>
</dbReference>
<dbReference type="PATRIC" id="fig|39960.10.peg.2875"/>
<dbReference type="InterPro" id="IPR036291">
    <property type="entry name" value="NAD(P)-bd_dom_sf"/>
</dbReference>
<dbReference type="GO" id="GO:0016491">
    <property type="term" value="F:oxidoreductase activity"/>
    <property type="evidence" value="ECO:0007669"/>
    <property type="project" value="InterPro"/>
</dbReference>
<dbReference type="Gene3D" id="3.90.180.10">
    <property type="entry name" value="Medium-chain alcohol dehydrogenases, catalytic domain"/>
    <property type="match status" value="1"/>
</dbReference>